<dbReference type="InterPro" id="IPR041657">
    <property type="entry name" value="HTH_17"/>
</dbReference>
<dbReference type="Gene3D" id="1.10.1660.10">
    <property type="match status" value="1"/>
</dbReference>
<organism evidence="3 4">
    <name type="scientific">Rugamonas fusca</name>
    <dbReference type="NCBI Taxonomy" id="2758568"/>
    <lineage>
        <taxon>Bacteria</taxon>
        <taxon>Pseudomonadati</taxon>
        <taxon>Pseudomonadota</taxon>
        <taxon>Betaproteobacteria</taxon>
        <taxon>Burkholderiales</taxon>
        <taxon>Oxalobacteraceae</taxon>
        <taxon>Telluria group</taxon>
        <taxon>Rugamonas</taxon>
    </lineage>
</organism>
<keyword evidence="4" id="KW-1185">Reference proteome</keyword>
<dbReference type="CDD" id="cd04762">
    <property type="entry name" value="HTH_MerR-trunc"/>
    <property type="match status" value="1"/>
</dbReference>
<keyword evidence="1" id="KW-0597">Phosphoprotein</keyword>
<evidence type="ECO:0000313" key="4">
    <source>
        <dbReference type="Proteomes" id="UP000566711"/>
    </source>
</evidence>
<dbReference type="GO" id="GO:0003677">
    <property type="term" value="F:DNA binding"/>
    <property type="evidence" value="ECO:0007669"/>
    <property type="project" value="InterPro"/>
</dbReference>
<feature type="modified residue" description="4-aspartylphosphate" evidence="1">
    <location>
        <position position="130"/>
    </location>
</feature>
<dbReference type="Pfam" id="PF12728">
    <property type="entry name" value="HTH_17"/>
    <property type="match status" value="1"/>
</dbReference>
<dbReference type="NCBIfam" id="TIGR01764">
    <property type="entry name" value="excise"/>
    <property type="match status" value="1"/>
</dbReference>
<evidence type="ECO:0000313" key="3">
    <source>
        <dbReference type="EMBL" id="MBA5607742.1"/>
    </source>
</evidence>
<comment type="caution">
    <text evidence="3">The sequence shown here is derived from an EMBL/GenBank/DDBJ whole genome shotgun (WGS) entry which is preliminary data.</text>
</comment>
<feature type="domain" description="Response regulatory" evidence="2">
    <location>
        <begin position="79"/>
        <end position="197"/>
    </location>
</feature>
<accession>A0A7W2I8L6</accession>
<protein>
    <submittedName>
        <fullName evidence="3">Response regulator</fullName>
    </submittedName>
</protein>
<dbReference type="Proteomes" id="UP000566711">
    <property type="component" value="Unassembled WGS sequence"/>
</dbReference>
<dbReference type="EMBL" id="JACEZS010000021">
    <property type="protein sequence ID" value="MBA5607742.1"/>
    <property type="molecule type" value="Genomic_DNA"/>
</dbReference>
<dbReference type="PROSITE" id="PS50110">
    <property type="entry name" value="RESPONSE_REGULATORY"/>
    <property type="match status" value="1"/>
</dbReference>
<dbReference type="AlphaFoldDB" id="A0A7W2I8L6"/>
<evidence type="ECO:0000259" key="2">
    <source>
        <dbReference type="PROSITE" id="PS50110"/>
    </source>
</evidence>
<dbReference type="SMART" id="SM00448">
    <property type="entry name" value="REC"/>
    <property type="match status" value="1"/>
</dbReference>
<dbReference type="RefSeq" id="WP_182219947.1">
    <property type="nucleotide sequence ID" value="NZ_JACEZS010000021.1"/>
</dbReference>
<proteinExistence type="predicted"/>
<dbReference type="InterPro" id="IPR011006">
    <property type="entry name" value="CheY-like_superfamily"/>
</dbReference>
<dbReference type="PANTHER" id="PTHR43228:SF1">
    <property type="entry name" value="TWO-COMPONENT RESPONSE REGULATOR ARR22"/>
    <property type="match status" value="1"/>
</dbReference>
<dbReference type="PANTHER" id="PTHR43228">
    <property type="entry name" value="TWO-COMPONENT RESPONSE REGULATOR"/>
    <property type="match status" value="1"/>
</dbReference>
<evidence type="ECO:0000256" key="1">
    <source>
        <dbReference type="PROSITE-ProRule" id="PRU00169"/>
    </source>
</evidence>
<dbReference type="InterPro" id="IPR052048">
    <property type="entry name" value="ST_Response_Regulator"/>
</dbReference>
<dbReference type="InterPro" id="IPR010093">
    <property type="entry name" value="SinI_DNA-bd"/>
</dbReference>
<dbReference type="InterPro" id="IPR001789">
    <property type="entry name" value="Sig_transdc_resp-reg_receiver"/>
</dbReference>
<dbReference type="SUPFAM" id="SSF52172">
    <property type="entry name" value="CheY-like"/>
    <property type="match status" value="1"/>
</dbReference>
<dbReference type="GO" id="GO:0000160">
    <property type="term" value="P:phosphorelay signal transduction system"/>
    <property type="evidence" value="ECO:0007669"/>
    <property type="project" value="InterPro"/>
</dbReference>
<sequence>MNDATASLTPAEQPSYSTTEVARLLGVSQPTVQRWVDQGLLMAWKTPGGHRRIDAQSAHEFRAQRNQDKPVAPSTSPPTILLVEDDAIDREVASAVIAATWPHARLYQAANGIEALLMIGQFKPDIVLSDIVMPHMNGLEVLRQLSQMENSKPRLLVAITSLKPARIAEMGGLPPKVLLIPKPIEPDMAQVALVSAWQQIAW</sequence>
<dbReference type="InterPro" id="IPR009061">
    <property type="entry name" value="DNA-bd_dom_put_sf"/>
</dbReference>
<dbReference type="Gene3D" id="3.40.50.2300">
    <property type="match status" value="1"/>
</dbReference>
<dbReference type="Pfam" id="PF00072">
    <property type="entry name" value="Response_reg"/>
    <property type="match status" value="1"/>
</dbReference>
<name>A0A7W2I8L6_9BURK</name>
<dbReference type="SUPFAM" id="SSF46955">
    <property type="entry name" value="Putative DNA-binding domain"/>
    <property type="match status" value="1"/>
</dbReference>
<reference evidence="3 4" key="1">
    <citation type="submission" date="2020-07" db="EMBL/GenBank/DDBJ databases">
        <title>Novel species isolated from subtropical streams in China.</title>
        <authorList>
            <person name="Lu H."/>
        </authorList>
    </citation>
    <scope>NUCLEOTIDE SEQUENCE [LARGE SCALE GENOMIC DNA]</scope>
    <source>
        <strain evidence="3 4">FT3S</strain>
    </source>
</reference>
<gene>
    <name evidence="3" type="ORF">H3H36_20510</name>
</gene>